<dbReference type="Pfam" id="PF23726">
    <property type="entry name" value="Beta-prop_RSE1_2nd"/>
    <property type="match status" value="1"/>
</dbReference>
<dbReference type="Gene3D" id="1.10.150.910">
    <property type="match status" value="1"/>
</dbReference>
<protein>
    <recommendedName>
        <fullName evidence="3">DNA damage-binding protein 1</fullName>
    </recommendedName>
</protein>
<dbReference type="STRING" id="41875.K8EJZ1"/>
<dbReference type="Pfam" id="PF03178">
    <property type="entry name" value="CPSF_A"/>
    <property type="match status" value="1"/>
</dbReference>
<dbReference type="Gene3D" id="2.130.10.10">
    <property type="entry name" value="YVTN repeat-like/Quinoprotein amine dehydrogenase"/>
    <property type="match status" value="3"/>
</dbReference>
<dbReference type="Pfam" id="PF10433">
    <property type="entry name" value="Beta-prop_RSE1_1st"/>
    <property type="match status" value="2"/>
</dbReference>
<dbReference type="OrthoDB" id="433457at2759"/>
<dbReference type="KEGG" id="bpg:Bathy11g03760"/>
<dbReference type="InterPro" id="IPR036322">
    <property type="entry name" value="WD40_repeat_dom_sf"/>
</dbReference>
<evidence type="ECO:0000256" key="2">
    <source>
        <dbReference type="ARBA" id="ARBA00007453"/>
    </source>
</evidence>
<reference evidence="9 10" key="1">
    <citation type="submission" date="2011-10" db="EMBL/GenBank/DDBJ databases">
        <authorList>
            <person name="Genoscope - CEA"/>
        </authorList>
    </citation>
    <scope>NUCLEOTIDE SEQUENCE [LARGE SCALE GENOMIC DNA]</scope>
    <source>
        <strain evidence="9 10">RCC 1105</strain>
    </source>
</reference>
<feature type="domain" description="RSE1/DDB1/CPSF1 first beta-propeller" evidence="7">
    <location>
        <begin position="256"/>
        <end position="482"/>
    </location>
</feature>
<evidence type="ECO:0000313" key="9">
    <source>
        <dbReference type="EMBL" id="CCO18527.1"/>
    </source>
</evidence>
<evidence type="ECO:0000259" key="7">
    <source>
        <dbReference type="Pfam" id="PF10433"/>
    </source>
</evidence>
<organism evidence="9 10">
    <name type="scientific">Bathycoccus prasinos</name>
    <dbReference type="NCBI Taxonomy" id="41875"/>
    <lineage>
        <taxon>Eukaryota</taxon>
        <taxon>Viridiplantae</taxon>
        <taxon>Chlorophyta</taxon>
        <taxon>Mamiellophyceae</taxon>
        <taxon>Mamiellales</taxon>
        <taxon>Bathycoccaceae</taxon>
        <taxon>Bathycoccus</taxon>
    </lineage>
</organism>
<dbReference type="InterPro" id="IPR015943">
    <property type="entry name" value="WD40/YVTN_repeat-like_dom_sf"/>
</dbReference>
<dbReference type="InterPro" id="IPR018846">
    <property type="entry name" value="Beta-prop_RSE1/DDB1/CPSF1_1st"/>
</dbReference>
<name>K8EJZ1_9CHLO</name>
<gene>
    <name evidence="9" type="ordered locus">Bathy11g03760</name>
</gene>
<evidence type="ECO:0000313" key="10">
    <source>
        <dbReference type="Proteomes" id="UP000198341"/>
    </source>
</evidence>
<dbReference type="GO" id="GO:0005634">
    <property type="term" value="C:nucleus"/>
    <property type="evidence" value="ECO:0007669"/>
    <property type="project" value="UniProtKB-SubCell"/>
</dbReference>
<dbReference type="InterPro" id="IPR004871">
    <property type="entry name" value="RSE1/DDB1/CPSF1_C"/>
</dbReference>
<dbReference type="InterPro" id="IPR058543">
    <property type="entry name" value="Beta-prop_RSE1/DDB1/CPSF1_2nd"/>
</dbReference>
<evidence type="ECO:0000256" key="1">
    <source>
        <dbReference type="ARBA" id="ARBA00004123"/>
    </source>
</evidence>
<accession>K8EJZ1</accession>
<feature type="region of interest" description="Disordered" evidence="5">
    <location>
        <begin position="1"/>
        <end position="21"/>
    </location>
</feature>
<dbReference type="EMBL" id="FO082268">
    <property type="protein sequence ID" value="CCO18527.1"/>
    <property type="molecule type" value="Genomic_DNA"/>
</dbReference>
<dbReference type="Proteomes" id="UP000198341">
    <property type="component" value="Chromosome 11"/>
</dbReference>
<proteinExistence type="inferred from homology"/>
<feature type="domain" description="RSE1/DDB1/CPSF1 C-terminal" evidence="6">
    <location>
        <begin position="894"/>
        <end position="1242"/>
    </location>
</feature>
<feature type="domain" description="RSE1/DDB1/CPSF1 second beta-propeller" evidence="8">
    <location>
        <begin position="538"/>
        <end position="846"/>
    </location>
</feature>
<keyword evidence="10" id="KW-1185">Reference proteome</keyword>
<dbReference type="GeneID" id="19013055"/>
<feature type="compositionally biased region" description="Low complexity" evidence="5">
    <location>
        <begin position="336"/>
        <end position="358"/>
    </location>
</feature>
<dbReference type="GO" id="GO:0003676">
    <property type="term" value="F:nucleic acid binding"/>
    <property type="evidence" value="ECO:0007669"/>
    <property type="project" value="InterPro"/>
</dbReference>
<evidence type="ECO:0000259" key="6">
    <source>
        <dbReference type="Pfam" id="PF03178"/>
    </source>
</evidence>
<sequence>MDASEKEGLQHHSSPSSSSLPSTEVFNYVVTAHKPTAVSYSCVGHFTHLERQNLIVARSNRIEIYLLTEEGLEPVLETTVYGRIAMLKLCEGRKNGDRENIPGRLVVVTEDRYSLAVLSYDAATNTLRTVSSGDVSDLTGRPVEHGMLGDIDRNARVIALHIYDGLIKFIPFDENGNLLQAFNANLNELKVLDFVFLPSTSSSTSGIAIDASEYGNNNNNNNNNNASDMNITLSNVSSLTRSINRENAGGGGLSSMPVIAVLHKDVKDERHVSTYRVNLRDRDLEPGPFEQREVEIGSKKLLALSSPIGGCVVVGEETIAYLNEPAGIMDDHENNNNKNNNTATKNATSTLSNNANSNVMFRGENKSSTSALVRAITTPDLLMFSSACLIPSDENVSNQLVDRFLIADEDGDLYLLMLSKGTTSTMSTSIVSKLTIERLGKTSSASAMSYLDNSVVFIGSAYGDSQIIKLHTEQVNTMMSASNELPSYVEVLEEFTNLGPIVDFCVMDLERHGQGQLVTCSGVGTSGSLRVIRNGIGIREQAQISLSGIKGLYSCKRDETMPLDSYLIVSFIAETRILAINDNDELEEAVFPGFDASSQTIECANISGNVICQVTSKGVYVCDASSGELVASWVPSDESPITASSASENTIAVATVGGNLHYLSFQGGKISETGKMTFDAEISCIDKTQCGDRNVCAVGLWSTKVLLVELGSGMKVCHTENLSLDVVPRSTLFCFFEDTIYLLTGLGDGHLITNVVDSSSSAGGFALSDRKSVSLGTQPVTLKLFKSQHSMHVFAGSDRPTIIYSNSKKLVYSNVNLNEVLHVAPFNCDAFPDALALASGEHLTIGAVDDIQKLHIRTVPLREQPRRIAHQPETKTLAVLTMKESDVPGQEEEFFVRLFDNKTFETLAKYPLEPNENDASIISCSFDGDDDIYFVVGTAFADPHSEPESSRGRILVFKVSNTSSSGGGNAVVNGNDHGDGRASASSSVLQKSLTLVCEKETRGAVYNLNAFCGKLLAGINSLVKLFNWGVSKENKRELVHECSHMGHIIALKVETKDNLIVVGDLMKSITLLQYQRESGRIEEVAHDFSSNWMTAVEILDDNTYLGAESSYNLFTVQRNADADTEDKRGTLELCGAFHLGDSVNRFRRGSLVMRMPDLSDDTSSLSEISTWLFGTISGGLGVVATLPKRDFMLLNKVQEAMQKVVTGVGNFSHSDFRSFHNVQRSVEMRNFIDGDLVEIFLDLSKEDQVAVSELSGVSNSEDLVKKIEEISRLTH</sequence>
<dbReference type="AlphaFoldDB" id="K8EJZ1"/>
<dbReference type="InterPro" id="IPR050358">
    <property type="entry name" value="RSE1/DDB1/CFT1"/>
</dbReference>
<keyword evidence="4" id="KW-0539">Nucleus</keyword>
<dbReference type="InterPro" id="IPR011047">
    <property type="entry name" value="Quinoprotein_ADH-like_sf"/>
</dbReference>
<comment type="similarity">
    <text evidence="2">Belongs to the DDB1 family.</text>
</comment>
<dbReference type="RefSeq" id="XP_007510182.1">
    <property type="nucleotide sequence ID" value="XM_007510120.1"/>
</dbReference>
<dbReference type="SUPFAM" id="SSF50978">
    <property type="entry name" value="WD40 repeat-like"/>
    <property type="match status" value="1"/>
</dbReference>
<evidence type="ECO:0000256" key="3">
    <source>
        <dbReference type="ARBA" id="ARBA00014577"/>
    </source>
</evidence>
<dbReference type="SUPFAM" id="SSF50998">
    <property type="entry name" value="Quinoprotein alcohol dehydrogenase-like"/>
    <property type="match status" value="1"/>
</dbReference>
<comment type="subcellular location">
    <subcellularLocation>
        <location evidence="1">Nucleus</location>
    </subcellularLocation>
</comment>
<feature type="domain" description="RSE1/DDB1/CPSF1 first beta-propeller" evidence="7">
    <location>
        <begin position="38"/>
        <end position="201"/>
    </location>
</feature>
<evidence type="ECO:0000256" key="4">
    <source>
        <dbReference type="ARBA" id="ARBA00023242"/>
    </source>
</evidence>
<dbReference type="PANTHER" id="PTHR10644">
    <property type="entry name" value="DNA REPAIR/RNA PROCESSING CPSF FAMILY"/>
    <property type="match status" value="1"/>
</dbReference>
<feature type="compositionally biased region" description="Basic and acidic residues" evidence="5">
    <location>
        <begin position="1"/>
        <end position="10"/>
    </location>
</feature>
<evidence type="ECO:0000259" key="8">
    <source>
        <dbReference type="Pfam" id="PF23726"/>
    </source>
</evidence>
<evidence type="ECO:0000256" key="5">
    <source>
        <dbReference type="SAM" id="MobiDB-lite"/>
    </source>
</evidence>
<dbReference type="eggNOG" id="KOG1897">
    <property type="taxonomic scope" value="Eukaryota"/>
</dbReference>
<feature type="region of interest" description="Disordered" evidence="5">
    <location>
        <begin position="330"/>
        <end position="359"/>
    </location>
</feature>